<organism evidence="1 2">
    <name type="scientific">Hafnia alvei</name>
    <dbReference type="NCBI Taxonomy" id="569"/>
    <lineage>
        <taxon>Bacteria</taxon>
        <taxon>Pseudomonadati</taxon>
        <taxon>Pseudomonadota</taxon>
        <taxon>Gammaproteobacteria</taxon>
        <taxon>Enterobacterales</taxon>
        <taxon>Hafniaceae</taxon>
        <taxon>Hafnia</taxon>
    </lineage>
</organism>
<dbReference type="Proteomes" id="UP000094844">
    <property type="component" value="Unassembled WGS sequence"/>
</dbReference>
<dbReference type="OrthoDB" id="215285at2"/>
<evidence type="ECO:0000313" key="1">
    <source>
        <dbReference type="EMBL" id="SCM54059.1"/>
    </source>
</evidence>
<name>A0A1C6Z583_HAFAL</name>
<dbReference type="GO" id="GO:0047355">
    <property type="term" value="F:CDP-glycerol glycerophosphotransferase activity"/>
    <property type="evidence" value="ECO:0007669"/>
    <property type="project" value="InterPro"/>
</dbReference>
<dbReference type="Pfam" id="PF04464">
    <property type="entry name" value="Glyphos_transf"/>
    <property type="match status" value="1"/>
</dbReference>
<reference evidence="1 2" key="1">
    <citation type="submission" date="2016-09" db="EMBL/GenBank/DDBJ databases">
        <authorList>
            <person name="Capua I."/>
            <person name="De Benedictis P."/>
            <person name="Joannis T."/>
            <person name="Lombin L.H."/>
            <person name="Cattoli G."/>
        </authorList>
    </citation>
    <scope>NUCLEOTIDE SEQUENCE [LARGE SCALE GENOMIC DNA]</scope>
    <source>
        <strain evidence="1 2">GB001</strain>
    </source>
</reference>
<dbReference type="InterPro" id="IPR043148">
    <property type="entry name" value="TagF_C"/>
</dbReference>
<proteinExistence type="predicted"/>
<dbReference type="GO" id="GO:0016020">
    <property type="term" value="C:membrane"/>
    <property type="evidence" value="ECO:0007669"/>
    <property type="project" value="InterPro"/>
</dbReference>
<evidence type="ECO:0000313" key="2">
    <source>
        <dbReference type="Proteomes" id="UP000094844"/>
    </source>
</evidence>
<dbReference type="InterPro" id="IPR007554">
    <property type="entry name" value="Glycerophosphate_synth"/>
</dbReference>
<dbReference type="SUPFAM" id="SSF53756">
    <property type="entry name" value="UDP-Glycosyltransferase/glycogen phosphorylase"/>
    <property type="match status" value="1"/>
</dbReference>
<gene>
    <name evidence="1" type="ORF">BN1044_03557</name>
</gene>
<dbReference type="Gene3D" id="3.40.50.12580">
    <property type="match status" value="1"/>
</dbReference>
<keyword evidence="1" id="KW-0808">Transferase</keyword>
<dbReference type="RefSeq" id="WP_072309801.1">
    <property type="nucleotide sequence ID" value="NZ_FMIQ01000064.1"/>
</dbReference>
<dbReference type="EMBL" id="FMIQ01000064">
    <property type="protein sequence ID" value="SCM54059.1"/>
    <property type="molecule type" value="Genomic_DNA"/>
</dbReference>
<protein>
    <submittedName>
        <fullName evidence="1">CDP-Glycerol:Poly(Glycerophosphate) glycerophosphotransferase</fullName>
    </submittedName>
</protein>
<dbReference type="AlphaFoldDB" id="A0A1C6Z583"/>
<sequence length="373" mass="44054">MTINVDFLFQWAPGWTNYESVIAVLQSDKRFCCRLILLPFHHSGVLDHENREAREFLEQREIDYIWHEDYDFANKRPDLVFIQNPYDFTRPERFSCLELKRENIKFAYIPYGLDVGDGEQNLSYQYNMDCHNLASWIFVRSSQHKHFFKKYCAAGNKKVHVTGHPKFDAYRKYQNVNVERKTPHTPVLLWTPHFYEEGRKGWSTFKVYCMAMLFMAINYPIKLIIRPHPLFMGRLRLCNGEVVEMFKNLISYAKTYENITFDMNPSYQDSFLNADALLADAGSFLLEFLPSKKPILYLTHSECRGLNESAKFIHESHYVASDEQDIDDFVKMLLANDDPKYDLRMQALKENIFIPEKSVGDEIRKVLLSQVRK</sequence>
<accession>A0A1C6Z583</accession>